<keyword evidence="3" id="KW-1185">Reference proteome</keyword>
<feature type="compositionally biased region" description="Basic and acidic residues" evidence="1">
    <location>
        <begin position="73"/>
        <end position="89"/>
    </location>
</feature>
<dbReference type="EMBL" id="AKHW03006164">
    <property type="protein sequence ID" value="KYO23832.1"/>
    <property type="molecule type" value="Genomic_DNA"/>
</dbReference>
<dbReference type="AlphaFoldDB" id="A0A151MH31"/>
<proteinExistence type="predicted"/>
<accession>A0A151MH31</accession>
<feature type="region of interest" description="Disordered" evidence="1">
    <location>
        <begin position="66"/>
        <end position="89"/>
    </location>
</feature>
<evidence type="ECO:0000313" key="3">
    <source>
        <dbReference type="Proteomes" id="UP000050525"/>
    </source>
</evidence>
<gene>
    <name evidence="2" type="ORF">Y1Q_0015824</name>
</gene>
<dbReference type="Proteomes" id="UP000050525">
    <property type="component" value="Unassembled WGS sequence"/>
</dbReference>
<evidence type="ECO:0000256" key="1">
    <source>
        <dbReference type="SAM" id="MobiDB-lite"/>
    </source>
</evidence>
<organism evidence="2 3">
    <name type="scientific">Alligator mississippiensis</name>
    <name type="common">American alligator</name>
    <dbReference type="NCBI Taxonomy" id="8496"/>
    <lineage>
        <taxon>Eukaryota</taxon>
        <taxon>Metazoa</taxon>
        <taxon>Chordata</taxon>
        <taxon>Craniata</taxon>
        <taxon>Vertebrata</taxon>
        <taxon>Euteleostomi</taxon>
        <taxon>Archelosauria</taxon>
        <taxon>Archosauria</taxon>
        <taxon>Crocodylia</taxon>
        <taxon>Alligatoridae</taxon>
        <taxon>Alligatorinae</taxon>
        <taxon>Alligator</taxon>
    </lineage>
</organism>
<name>A0A151MH31_ALLMI</name>
<sequence length="89" mass="9950">MANQFGVVSTLDGTRSHDTVHRYITLAMQPSGSTSGIPKWKEEQTAVCVLYIEIIVLKKRKPGLDFGHVTKGTKKDPSFHQPRDDILLD</sequence>
<comment type="caution">
    <text evidence="2">The sequence shown here is derived from an EMBL/GenBank/DDBJ whole genome shotgun (WGS) entry which is preliminary data.</text>
</comment>
<evidence type="ECO:0000313" key="2">
    <source>
        <dbReference type="EMBL" id="KYO23832.1"/>
    </source>
</evidence>
<reference evidence="2 3" key="1">
    <citation type="journal article" date="2012" name="Genome Biol.">
        <title>Sequencing three crocodilian genomes to illuminate the evolution of archosaurs and amniotes.</title>
        <authorList>
            <person name="St John J.A."/>
            <person name="Braun E.L."/>
            <person name="Isberg S.R."/>
            <person name="Miles L.G."/>
            <person name="Chong A.Y."/>
            <person name="Gongora J."/>
            <person name="Dalzell P."/>
            <person name="Moran C."/>
            <person name="Bed'hom B."/>
            <person name="Abzhanov A."/>
            <person name="Burgess S.C."/>
            <person name="Cooksey A.M."/>
            <person name="Castoe T.A."/>
            <person name="Crawford N.G."/>
            <person name="Densmore L.D."/>
            <person name="Drew J.C."/>
            <person name="Edwards S.V."/>
            <person name="Faircloth B.C."/>
            <person name="Fujita M.K."/>
            <person name="Greenwold M.J."/>
            <person name="Hoffmann F.G."/>
            <person name="Howard J.M."/>
            <person name="Iguchi T."/>
            <person name="Janes D.E."/>
            <person name="Khan S.Y."/>
            <person name="Kohno S."/>
            <person name="de Koning A.J."/>
            <person name="Lance S.L."/>
            <person name="McCarthy F.M."/>
            <person name="McCormack J.E."/>
            <person name="Merchant M.E."/>
            <person name="Peterson D.G."/>
            <person name="Pollock D.D."/>
            <person name="Pourmand N."/>
            <person name="Raney B.J."/>
            <person name="Roessler K.A."/>
            <person name="Sanford J.R."/>
            <person name="Sawyer R.H."/>
            <person name="Schmidt C.J."/>
            <person name="Triplett E.W."/>
            <person name="Tuberville T.D."/>
            <person name="Venegas-Anaya M."/>
            <person name="Howard J.T."/>
            <person name="Jarvis E.D."/>
            <person name="Guillette L.J.Jr."/>
            <person name="Glenn T.C."/>
            <person name="Green R.E."/>
            <person name="Ray D.A."/>
        </authorList>
    </citation>
    <scope>NUCLEOTIDE SEQUENCE [LARGE SCALE GENOMIC DNA]</scope>
    <source>
        <strain evidence="2">KSC_2009_1</strain>
    </source>
</reference>
<protein>
    <submittedName>
        <fullName evidence="2">Uncharacterized protein</fullName>
    </submittedName>
</protein>